<organism evidence="1 2">
    <name type="scientific">Alligator mississippiensis</name>
    <name type="common">American alligator</name>
    <dbReference type="NCBI Taxonomy" id="8496"/>
    <lineage>
        <taxon>Eukaryota</taxon>
        <taxon>Metazoa</taxon>
        <taxon>Chordata</taxon>
        <taxon>Craniata</taxon>
        <taxon>Vertebrata</taxon>
        <taxon>Euteleostomi</taxon>
        <taxon>Archelosauria</taxon>
        <taxon>Archosauria</taxon>
        <taxon>Crocodylia</taxon>
        <taxon>Alligatoridae</taxon>
        <taxon>Alligatorinae</taxon>
        <taxon>Alligator</taxon>
    </lineage>
</organism>
<dbReference type="AlphaFoldDB" id="A0A151MZL8"/>
<evidence type="ECO:0000313" key="2">
    <source>
        <dbReference type="Proteomes" id="UP000050525"/>
    </source>
</evidence>
<keyword evidence="2" id="KW-1185">Reference proteome</keyword>
<proteinExistence type="predicted"/>
<accession>A0A151MZL8</accession>
<reference evidence="1 2" key="1">
    <citation type="journal article" date="2012" name="Genome Biol.">
        <title>Sequencing three crocodilian genomes to illuminate the evolution of archosaurs and amniotes.</title>
        <authorList>
            <person name="St John J.A."/>
            <person name="Braun E.L."/>
            <person name="Isberg S.R."/>
            <person name="Miles L.G."/>
            <person name="Chong A.Y."/>
            <person name="Gongora J."/>
            <person name="Dalzell P."/>
            <person name="Moran C."/>
            <person name="Bed'hom B."/>
            <person name="Abzhanov A."/>
            <person name="Burgess S.C."/>
            <person name="Cooksey A.M."/>
            <person name="Castoe T.A."/>
            <person name="Crawford N.G."/>
            <person name="Densmore L.D."/>
            <person name="Drew J.C."/>
            <person name="Edwards S.V."/>
            <person name="Faircloth B.C."/>
            <person name="Fujita M.K."/>
            <person name="Greenwold M.J."/>
            <person name="Hoffmann F.G."/>
            <person name="Howard J.M."/>
            <person name="Iguchi T."/>
            <person name="Janes D.E."/>
            <person name="Khan S.Y."/>
            <person name="Kohno S."/>
            <person name="de Koning A.J."/>
            <person name="Lance S.L."/>
            <person name="McCarthy F.M."/>
            <person name="McCormack J.E."/>
            <person name="Merchant M.E."/>
            <person name="Peterson D.G."/>
            <person name="Pollock D.D."/>
            <person name="Pourmand N."/>
            <person name="Raney B.J."/>
            <person name="Roessler K.A."/>
            <person name="Sanford J.R."/>
            <person name="Sawyer R.H."/>
            <person name="Schmidt C.J."/>
            <person name="Triplett E.W."/>
            <person name="Tuberville T.D."/>
            <person name="Venegas-Anaya M."/>
            <person name="Howard J.T."/>
            <person name="Jarvis E.D."/>
            <person name="Guillette L.J.Jr."/>
            <person name="Glenn T.C."/>
            <person name="Green R.E."/>
            <person name="Ray D.A."/>
        </authorList>
    </citation>
    <scope>NUCLEOTIDE SEQUENCE [LARGE SCALE GENOMIC DNA]</scope>
    <source>
        <strain evidence="1">KSC_2009_1</strain>
    </source>
</reference>
<evidence type="ECO:0000313" key="1">
    <source>
        <dbReference type="EMBL" id="KYO29944.1"/>
    </source>
</evidence>
<protein>
    <submittedName>
        <fullName evidence="1">Uncharacterized protein</fullName>
    </submittedName>
</protein>
<gene>
    <name evidence="1" type="ORF">Y1Q_0005121</name>
</gene>
<dbReference type="EMBL" id="AKHW03004407">
    <property type="protein sequence ID" value="KYO29944.1"/>
    <property type="molecule type" value="Genomic_DNA"/>
</dbReference>
<dbReference type="Proteomes" id="UP000050525">
    <property type="component" value="Unassembled WGS sequence"/>
</dbReference>
<comment type="caution">
    <text evidence="1">The sequence shown here is derived from an EMBL/GenBank/DDBJ whole genome shotgun (WGS) entry which is preliminary data.</text>
</comment>
<sequence>MLAQPFTDVSSSRKFSFCSVYNGNLSQSTLPAPIHQGHGAPASRQEAQRQLATANCSQEFQVVAGEHKGVMKICCNGGRH</sequence>
<name>A0A151MZL8_ALLMI</name>